<evidence type="ECO:0000313" key="3">
    <source>
        <dbReference type="Proteomes" id="UP000092627"/>
    </source>
</evidence>
<dbReference type="STRING" id="295068.MAQ5080_03214"/>
<dbReference type="PANTHER" id="PTHR36966">
    <property type="entry name" value="REP-ASSOCIATED TYROSINE TRANSPOSASE"/>
    <property type="match status" value="1"/>
</dbReference>
<dbReference type="GO" id="GO:0043565">
    <property type="term" value="F:sequence-specific DNA binding"/>
    <property type="evidence" value="ECO:0007669"/>
    <property type="project" value="TreeGrafter"/>
</dbReference>
<name>A0A1A8TN80_9GAMM</name>
<feature type="domain" description="Transposase IS200-like" evidence="1">
    <location>
        <begin position="51"/>
        <end position="158"/>
    </location>
</feature>
<organism evidence="2 3">
    <name type="scientific">Marinomonas aquimarina</name>
    <dbReference type="NCBI Taxonomy" id="295068"/>
    <lineage>
        <taxon>Bacteria</taxon>
        <taxon>Pseudomonadati</taxon>
        <taxon>Pseudomonadota</taxon>
        <taxon>Gammaproteobacteria</taxon>
        <taxon>Oceanospirillales</taxon>
        <taxon>Oceanospirillaceae</taxon>
        <taxon>Marinomonas</taxon>
    </lineage>
</organism>
<dbReference type="Pfam" id="PF01797">
    <property type="entry name" value="Y1_Tnp"/>
    <property type="match status" value="1"/>
</dbReference>
<reference evidence="2 3" key="1">
    <citation type="submission" date="2016-06" db="EMBL/GenBank/DDBJ databases">
        <authorList>
            <person name="Kjaerup R.B."/>
            <person name="Dalgaard T.S."/>
            <person name="Juul-Madsen H.R."/>
        </authorList>
    </citation>
    <scope>NUCLEOTIDE SEQUENCE [LARGE SCALE GENOMIC DNA]</scope>
    <source>
        <strain evidence="2 3">CECT 5080</strain>
    </source>
</reference>
<dbReference type="GO" id="GO:0006313">
    <property type="term" value="P:DNA transposition"/>
    <property type="evidence" value="ECO:0007669"/>
    <property type="project" value="InterPro"/>
</dbReference>
<accession>A0A1A8TN80</accession>
<evidence type="ECO:0000313" key="2">
    <source>
        <dbReference type="EMBL" id="SBS35552.1"/>
    </source>
</evidence>
<dbReference type="AlphaFoldDB" id="A0A1A8TN80"/>
<dbReference type="SUPFAM" id="SSF143422">
    <property type="entry name" value="Transposase IS200-like"/>
    <property type="match status" value="1"/>
</dbReference>
<proteinExistence type="predicted"/>
<dbReference type="Proteomes" id="UP000092627">
    <property type="component" value="Unassembled WGS sequence"/>
</dbReference>
<dbReference type="InterPro" id="IPR036515">
    <property type="entry name" value="Transposase_17_sf"/>
</dbReference>
<dbReference type="InterPro" id="IPR002686">
    <property type="entry name" value="Transposase_17"/>
</dbReference>
<dbReference type="GO" id="GO:0004803">
    <property type="term" value="F:transposase activity"/>
    <property type="evidence" value="ECO:0007669"/>
    <property type="project" value="InterPro"/>
</dbReference>
<dbReference type="Gene3D" id="3.30.70.1290">
    <property type="entry name" value="Transposase IS200-like"/>
    <property type="match status" value="1"/>
</dbReference>
<dbReference type="NCBIfam" id="NF047646">
    <property type="entry name" value="REP_Tyr_transpos"/>
    <property type="match status" value="1"/>
</dbReference>
<dbReference type="InterPro" id="IPR052715">
    <property type="entry name" value="RAYT_transposase"/>
</dbReference>
<gene>
    <name evidence="2" type="ORF">MAQ5080_03214</name>
</gene>
<dbReference type="PANTHER" id="PTHR36966:SF1">
    <property type="entry name" value="REP-ASSOCIATED TYROSINE TRANSPOSASE"/>
    <property type="match status" value="1"/>
</dbReference>
<dbReference type="SMART" id="SM01321">
    <property type="entry name" value="Y1_Tnp"/>
    <property type="match status" value="1"/>
</dbReference>
<keyword evidence="3" id="KW-1185">Reference proteome</keyword>
<dbReference type="EMBL" id="FLOC01000022">
    <property type="protein sequence ID" value="SBS35552.1"/>
    <property type="molecule type" value="Genomic_DNA"/>
</dbReference>
<protein>
    <submittedName>
        <fullName evidence="2">Transposase IS200 like protein</fullName>
    </submittedName>
</protein>
<evidence type="ECO:0000259" key="1">
    <source>
        <dbReference type="SMART" id="SM01321"/>
    </source>
</evidence>
<sequence length="179" mass="21187">MRGNILANADLIPRKPRSYNTSNMLGLKNNFKLHGGNMKGYSQLRKGRMSNSSTVYHLTFATDKRIPYFENFYRSRAMIKALKHCDDKGWSKTVAFVVMPDHIHWLVQPAFKDISELVRVVKEFTFKHYQIRWQRNFYDRGMRSDEEMIETARYIIANPKRATMVNHVGQYSHWDCTFL</sequence>